<dbReference type="OrthoDB" id="9113831at2"/>
<dbReference type="CDD" id="cd22641">
    <property type="entry name" value="C24-like"/>
    <property type="match status" value="1"/>
</dbReference>
<reference evidence="1 2" key="1">
    <citation type="submission" date="2018-04" db="EMBL/GenBank/DDBJ databases">
        <title>Flavobacterium sp. nov., isolated from glacier ice.</title>
        <authorList>
            <person name="Liu Q."/>
            <person name="Xin Y.-H."/>
        </authorList>
    </citation>
    <scope>NUCLEOTIDE SEQUENCE [LARGE SCALE GENOMIC DNA]</scope>
    <source>
        <strain evidence="1 2">LB2P30</strain>
    </source>
</reference>
<name>A0A2U1K1W8_9FLAO</name>
<evidence type="ECO:0000313" key="1">
    <source>
        <dbReference type="EMBL" id="PWA10983.1"/>
    </source>
</evidence>
<dbReference type="AlphaFoldDB" id="A0A2U1K1W8"/>
<protein>
    <recommendedName>
        <fullName evidence="3">Phage tail collar domain-containing protein</fullName>
    </recommendedName>
</protein>
<keyword evidence="2" id="KW-1185">Reference proteome</keyword>
<dbReference type="EMBL" id="QCZH01000002">
    <property type="protein sequence ID" value="PWA10983.1"/>
    <property type="molecule type" value="Genomic_DNA"/>
</dbReference>
<dbReference type="RefSeq" id="WP_116760790.1">
    <property type="nucleotide sequence ID" value="NZ_QCZH01000002.1"/>
</dbReference>
<evidence type="ECO:0000313" key="2">
    <source>
        <dbReference type="Proteomes" id="UP000245618"/>
    </source>
</evidence>
<sequence>MNTLNFNQSVGFPLETNILDEMQTSWGIFNAFGALAGNFTIIAGCNTVGGTVGDGAVFINGELLKFKGGLAQDNVIIVEEIQALEFEDGNAHDVIYIRYATFGVATTQWPWSDFKRGFETKLIPEELEKKEDKATINALIERIEDLEARPASNIPIGLIAIWGLPVGDIPDGWIEYEDLRGRMPVGLKTSDPLFDTLLGYGGAKTKLLSLLELPKHFFYLFSNEIRGGAGNTELVNPNKYTARSAAGGKGILAYEMSEGNDAPTLGKSSEIGGDQPFSIMNPFRVVHFIQYVG</sequence>
<dbReference type="Proteomes" id="UP000245618">
    <property type="component" value="Unassembled WGS sequence"/>
</dbReference>
<proteinExistence type="predicted"/>
<accession>A0A2U1K1W8</accession>
<evidence type="ECO:0008006" key="3">
    <source>
        <dbReference type="Google" id="ProtNLM"/>
    </source>
</evidence>
<comment type="caution">
    <text evidence="1">The sequence shown here is derived from an EMBL/GenBank/DDBJ whole genome shotgun (WGS) entry which is preliminary data.</text>
</comment>
<organism evidence="1 2">
    <name type="scientific">Flavobacterium laiguense</name>
    <dbReference type="NCBI Taxonomy" id="2169409"/>
    <lineage>
        <taxon>Bacteria</taxon>
        <taxon>Pseudomonadati</taxon>
        <taxon>Bacteroidota</taxon>
        <taxon>Flavobacteriia</taxon>
        <taxon>Flavobacteriales</taxon>
        <taxon>Flavobacteriaceae</taxon>
        <taxon>Flavobacterium</taxon>
    </lineage>
</organism>
<gene>
    <name evidence="1" type="ORF">DB891_03890</name>
</gene>